<name>A0A081CRL7_9HYPH</name>
<protein>
    <recommendedName>
        <fullName evidence="3">DUF3800 domain-containing protein</fullName>
    </recommendedName>
</protein>
<comment type="caution">
    <text evidence="1">The sequence shown here is derived from an EMBL/GenBank/DDBJ whole genome shotgun (WGS) entry which is preliminary data.</text>
</comment>
<organism evidence="1 2">
    <name type="scientific">Agrobacterium rubi TR3 = NBRC 13261</name>
    <dbReference type="NCBI Taxonomy" id="1368415"/>
    <lineage>
        <taxon>Bacteria</taxon>
        <taxon>Pseudomonadati</taxon>
        <taxon>Pseudomonadota</taxon>
        <taxon>Alphaproteobacteria</taxon>
        <taxon>Hyphomicrobiales</taxon>
        <taxon>Rhizobiaceae</taxon>
        <taxon>Rhizobium/Agrobacterium group</taxon>
        <taxon>Agrobacterium</taxon>
    </lineage>
</organism>
<dbReference type="EMBL" id="BBJU01000004">
    <property type="protein sequence ID" value="GAK69313.1"/>
    <property type="molecule type" value="Genomic_DNA"/>
</dbReference>
<dbReference type="Proteomes" id="UP000028701">
    <property type="component" value="Unassembled WGS sequence"/>
</dbReference>
<evidence type="ECO:0000313" key="2">
    <source>
        <dbReference type="Proteomes" id="UP000028701"/>
    </source>
</evidence>
<dbReference type="OrthoDB" id="7605133at2"/>
<accession>A0A081CRL7</accession>
<dbReference type="RefSeq" id="WP_045228906.1">
    <property type="nucleotide sequence ID" value="NZ_BBJU01000004.1"/>
</dbReference>
<reference evidence="1 2" key="1">
    <citation type="submission" date="2014-08" db="EMBL/GenBank/DDBJ databases">
        <title>Whole genome shotgun sequence of Rhizobium rubi NBRC 13261.</title>
        <authorList>
            <person name="Katano-Makiyama Y."/>
            <person name="Hosoyama A."/>
            <person name="Hashimoto M."/>
            <person name="Hosoyama Y."/>
            <person name="Noguchi M."/>
            <person name="Tsuchikane K."/>
            <person name="Uohara A."/>
            <person name="Ohji S."/>
            <person name="Ichikawa N."/>
            <person name="Kimura A."/>
            <person name="Yamazoe A."/>
            <person name="Fujita N."/>
        </authorList>
    </citation>
    <scope>NUCLEOTIDE SEQUENCE [LARGE SCALE GENOMIC DNA]</scope>
    <source>
        <strain evidence="1 2">NBRC 13261</strain>
    </source>
</reference>
<evidence type="ECO:0008006" key="3">
    <source>
        <dbReference type="Google" id="ProtNLM"/>
    </source>
</evidence>
<sequence>MYVTYFDEVKAMPKNGQNHYVVAGLVVPASQIGAIEKAVSDLSEEVFGSRELVKETEFHASYLYFGKSHFKGVDAKKRLEVFEQLYKIIAEAEDVKRVYASIDTTKLWGDIAPETAFQHFVERAEMAIPSKSSSLLIGDLDDEQAHNMVRDFQKYRQHGTPTKWGINIVSLVDSVHFCRSHHSRMLQLADVYAFKVGGMYGNRKGWMAEQWGKMMGNLDLHAHRYKDWPKR</sequence>
<evidence type="ECO:0000313" key="1">
    <source>
        <dbReference type="EMBL" id="GAK69313.1"/>
    </source>
</evidence>
<dbReference type="InterPro" id="IPR024524">
    <property type="entry name" value="DUF3800"/>
</dbReference>
<proteinExistence type="predicted"/>
<dbReference type="Pfam" id="PF12686">
    <property type="entry name" value="DUF3800"/>
    <property type="match status" value="1"/>
</dbReference>
<dbReference type="AlphaFoldDB" id="A0A081CRL7"/>
<gene>
    <name evidence="1" type="ORF">RRU01S_04_01350</name>
</gene>